<gene>
    <name evidence="2" type="ORF">AMD02_09625</name>
</gene>
<proteinExistence type="predicted"/>
<dbReference type="RefSeq" id="WP_053431155.1">
    <property type="nucleotide sequence ID" value="NZ_JARMVM010000262.1"/>
</dbReference>
<feature type="domain" description="Spore germination GerAC-like C-terminal" evidence="1">
    <location>
        <begin position="3"/>
        <end position="71"/>
    </location>
</feature>
<name>A0A0M0KJX7_ALKHA</name>
<dbReference type="InterPro" id="IPR046953">
    <property type="entry name" value="Spore_GerAC-like_C"/>
</dbReference>
<dbReference type="EMBL" id="LILD01000001">
    <property type="protein sequence ID" value="KOO39084.1"/>
    <property type="molecule type" value="Genomic_DNA"/>
</dbReference>
<dbReference type="InterPro" id="IPR038501">
    <property type="entry name" value="Spore_GerAC_C_sf"/>
</dbReference>
<comment type="caution">
    <text evidence="2">The sequence shown here is derived from an EMBL/GenBank/DDBJ whole genome shotgun (WGS) entry which is preliminary data.</text>
</comment>
<dbReference type="AlphaFoldDB" id="A0A0M0KJX7"/>
<protein>
    <recommendedName>
        <fullName evidence="1">Spore germination GerAC-like C-terminal domain-containing protein</fullName>
    </recommendedName>
</protein>
<dbReference type="PATRIC" id="fig|136160.3.peg.2291"/>
<sequence length="79" mass="9516">MTVEEIKRELEDMLKQEVTITMNKAKELGADVFQVRDYLYRFHPERWKKSDNKDQPEIQEIEVTINPLKSINKTQKELH</sequence>
<accession>A0A0M0KJX7</accession>
<organism evidence="2">
    <name type="scientific">Halalkalibacterium halodurans</name>
    <name type="common">Bacillus halodurans</name>
    <dbReference type="NCBI Taxonomy" id="86665"/>
    <lineage>
        <taxon>Bacteria</taxon>
        <taxon>Bacillati</taxon>
        <taxon>Bacillota</taxon>
        <taxon>Bacilli</taxon>
        <taxon>Bacillales</taxon>
        <taxon>Bacillaceae</taxon>
        <taxon>Halalkalibacterium (ex Joshi et al. 2022)</taxon>
    </lineage>
</organism>
<evidence type="ECO:0000313" key="2">
    <source>
        <dbReference type="EMBL" id="KOO39084.1"/>
    </source>
</evidence>
<evidence type="ECO:0000259" key="1">
    <source>
        <dbReference type="Pfam" id="PF05504"/>
    </source>
</evidence>
<dbReference type="Gene3D" id="3.30.300.210">
    <property type="entry name" value="Nutrient germinant receptor protein C, domain 3"/>
    <property type="match status" value="1"/>
</dbReference>
<dbReference type="Pfam" id="PF05504">
    <property type="entry name" value="Spore_GerAC"/>
    <property type="match status" value="1"/>
</dbReference>
<reference evidence="2" key="1">
    <citation type="submission" date="2015-08" db="EMBL/GenBank/DDBJ databases">
        <title>Complete DNA Sequence of Pseudomonas syringae pv. actinidiae, the Causal Agent of Kiwifruit Canker Disease.</title>
        <authorList>
            <person name="Rikkerink E.H.A."/>
            <person name="Fineran P.C."/>
        </authorList>
    </citation>
    <scope>NUCLEOTIDE SEQUENCE</scope>
    <source>
        <strain evidence="2">DSM 13666</strain>
    </source>
</reference>